<dbReference type="EMBL" id="JARKIK010000008">
    <property type="protein sequence ID" value="KAK8750129.1"/>
    <property type="molecule type" value="Genomic_DNA"/>
</dbReference>
<evidence type="ECO:0000256" key="11">
    <source>
        <dbReference type="SAM" id="Coils"/>
    </source>
</evidence>
<proteinExistence type="inferred from homology"/>
<comment type="caution">
    <text evidence="9">Lacks conserved residue(s) required for the propagation of feature annotation.</text>
</comment>
<dbReference type="GO" id="GO:0005524">
    <property type="term" value="F:ATP binding"/>
    <property type="evidence" value="ECO:0007669"/>
    <property type="project" value="UniProtKB-KW"/>
</dbReference>
<dbReference type="PANTHER" id="PTHR47969">
    <property type="entry name" value="CHROMOSOME-ASSOCIATED KINESIN KIF4A-RELATED"/>
    <property type="match status" value="1"/>
</dbReference>
<feature type="region of interest" description="Disordered" evidence="12">
    <location>
        <begin position="263"/>
        <end position="305"/>
    </location>
</feature>
<dbReference type="SMART" id="SM00129">
    <property type="entry name" value="KISc"/>
    <property type="match status" value="1"/>
</dbReference>
<evidence type="ECO:0000313" key="14">
    <source>
        <dbReference type="EMBL" id="KAK8750129.1"/>
    </source>
</evidence>
<dbReference type="GO" id="GO:0003777">
    <property type="term" value="F:microtubule motor activity"/>
    <property type="evidence" value="ECO:0007669"/>
    <property type="project" value="InterPro"/>
</dbReference>
<evidence type="ECO:0000259" key="13">
    <source>
        <dbReference type="PROSITE" id="PS50067"/>
    </source>
</evidence>
<dbReference type="PROSITE" id="PS00411">
    <property type="entry name" value="KINESIN_MOTOR_1"/>
    <property type="match status" value="1"/>
</dbReference>
<comment type="caution">
    <text evidence="14">The sequence shown here is derived from an EMBL/GenBank/DDBJ whole genome shotgun (WGS) entry which is preliminary data.</text>
</comment>
<dbReference type="Gene3D" id="3.40.850.10">
    <property type="entry name" value="Kinesin motor domain"/>
    <property type="match status" value="1"/>
</dbReference>
<protein>
    <recommendedName>
        <fullName evidence="10">Kinesin-like protein</fullName>
    </recommendedName>
</protein>
<keyword evidence="5 10" id="KW-0067">ATP-binding</keyword>
<keyword evidence="3 10" id="KW-0493">Microtubule</keyword>
<dbReference type="GO" id="GO:0005874">
    <property type="term" value="C:microtubule"/>
    <property type="evidence" value="ECO:0007669"/>
    <property type="project" value="UniProtKB-KW"/>
</dbReference>
<keyword evidence="6 11" id="KW-0175">Coiled coil</keyword>
<dbReference type="Pfam" id="PF00225">
    <property type="entry name" value="Kinesin"/>
    <property type="match status" value="1"/>
</dbReference>
<evidence type="ECO:0000256" key="12">
    <source>
        <dbReference type="SAM" id="MobiDB-lite"/>
    </source>
</evidence>
<dbReference type="InterPro" id="IPR036961">
    <property type="entry name" value="Kinesin_motor_dom_sf"/>
</dbReference>
<evidence type="ECO:0000256" key="7">
    <source>
        <dbReference type="ARBA" id="ARBA00023175"/>
    </source>
</evidence>
<evidence type="ECO:0000256" key="8">
    <source>
        <dbReference type="ARBA" id="ARBA00023212"/>
    </source>
</evidence>
<dbReference type="GO" id="GO:0007018">
    <property type="term" value="P:microtubule-based movement"/>
    <property type="evidence" value="ECO:0007669"/>
    <property type="project" value="InterPro"/>
</dbReference>
<dbReference type="AlphaFoldDB" id="A0AAW0YBA5"/>
<dbReference type="InterPro" id="IPR027640">
    <property type="entry name" value="Kinesin-like_fam"/>
</dbReference>
<evidence type="ECO:0000313" key="15">
    <source>
        <dbReference type="Proteomes" id="UP001445076"/>
    </source>
</evidence>
<organism evidence="14 15">
    <name type="scientific">Cherax quadricarinatus</name>
    <name type="common">Australian red claw crayfish</name>
    <dbReference type="NCBI Taxonomy" id="27406"/>
    <lineage>
        <taxon>Eukaryota</taxon>
        <taxon>Metazoa</taxon>
        <taxon>Ecdysozoa</taxon>
        <taxon>Arthropoda</taxon>
        <taxon>Crustacea</taxon>
        <taxon>Multicrustacea</taxon>
        <taxon>Malacostraca</taxon>
        <taxon>Eumalacostraca</taxon>
        <taxon>Eucarida</taxon>
        <taxon>Decapoda</taxon>
        <taxon>Pleocyemata</taxon>
        <taxon>Astacidea</taxon>
        <taxon>Parastacoidea</taxon>
        <taxon>Parastacidae</taxon>
        <taxon>Cherax</taxon>
    </lineage>
</organism>
<dbReference type="InterPro" id="IPR001752">
    <property type="entry name" value="Kinesin_motor_dom"/>
</dbReference>
<keyword evidence="15" id="KW-1185">Reference proteome</keyword>
<evidence type="ECO:0000256" key="2">
    <source>
        <dbReference type="ARBA" id="ARBA00022490"/>
    </source>
</evidence>
<dbReference type="PRINTS" id="PR00380">
    <property type="entry name" value="KINESINHEAVY"/>
</dbReference>
<evidence type="ECO:0000256" key="3">
    <source>
        <dbReference type="ARBA" id="ARBA00022701"/>
    </source>
</evidence>
<dbReference type="GO" id="GO:0008017">
    <property type="term" value="F:microtubule binding"/>
    <property type="evidence" value="ECO:0007669"/>
    <property type="project" value="InterPro"/>
</dbReference>
<accession>A0AAW0YBA5</accession>
<dbReference type="PANTHER" id="PTHR47969:SF21">
    <property type="entry name" value="KINESIN-LIKE PROTEIN"/>
    <property type="match status" value="1"/>
</dbReference>
<dbReference type="InterPro" id="IPR019821">
    <property type="entry name" value="Kinesin_motor_CS"/>
</dbReference>
<keyword evidence="4 10" id="KW-0547">Nucleotide-binding</keyword>
<evidence type="ECO:0000256" key="5">
    <source>
        <dbReference type="ARBA" id="ARBA00022840"/>
    </source>
</evidence>
<evidence type="ECO:0000256" key="10">
    <source>
        <dbReference type="RuleBase" id="RU000394"/>
    </source>
</evidence>
<dbReference type="InterPro" id="IPR027417">
    <property type="entry name" value="P-loop_NTPase"/>
</dbReference>
<reference evidence="14 15" key="1">
    <citation type="journal article" date="2024" name="BMC Genomics">
        <title>Genome assembly of redclaw crayfish (Cherax quadricarinatus) provides insights into its immune adaptation and hypoxia tolerance.</title>
        <authorList>
            <person name="Liu Z."/>
            <person name="Zheng J."/>
            <person name="Li H."/>
            <person name="Fang K."/>
            <person name="Wang S."/>
            <person name="He J."/>
            <person name="Zhou D."/>
            <person name="Weng S."/>
            <person name="Chi M."/>
            <person name="Gu Z."/>
            <person name="He J."/>
            <person name="Li F."/>
            <person name="Wang M."/>
        </authorList>
    </citation>
    <scope>NUCLEOTIDE SEQUENCE [LARGE SCALE GENOMIC DNA]</scope>
    <source>
        <strain evidence="14">ZL_2023a</strain>
    </source>
</reference>
<evidence type="ECO:0000256" key="4">
    <source>
        <dbReference type="ARBA" id="ARBA00022741"/>
    </source>
</evidence>
<dbReference type="Proteomes" id="UP001445076">
    <property type="component" value="Unassembled WGS sequence"/>
</dbReference>
<comment type="similarity">
    <text evidence="9 10">Belongs to the TRAFAC class myosin-kinesin ATPase superfamily. Kinesin family.</text>
</comment>
<name>A0AAW0YBA5_CHEQU</name>
<feature type="domain" description="Kinesin motor" evidence="13">
    <location>
        <begin position="1"/>
        <end position="235"/>
    </location>
</feature>
<dbReference type="SUPFAM" id="SSF52540">
    <property type="entry name" value="P-loop containing nucleoside triphosphate hydrolases"/>
    <property type="match status" value="1"/>
</dbReference>
<keyword evidence="7 10" id="KW-0505">Motor protein</keyword>
<evidence type="ECO:0000256" key="1">
    <source>
        <dbReference type="ARBA" id="ARBA00004245"/>
    </source>
</evidence>
<sequence length="988" mass="112571">MEGIRDDPEHRGVIPNSFEHIFNHIARSVNQQYLIRASYLEIYQEEIRDLLGKDQKKRLELKERPDTGVYVRDLQQFVCKSVNEIQHVMTVGNQNRAVGSTNMNLHSSRSHAIFIITIECSDVDEKGKSRIRVGKLNLVDLAGSERQSKTGTVGDRLKEATKINLSLSALGNVISALVDGKSTHIPYRDSKLTRLLQDSLGGNSKTIMVANIGPASYNYDETITTLRYANRAKNIKNKPKINEDPKDAILREYQQELARLKAQLTQRGGKKKKKKKRVDGDEGEGEEEEDEEGIDEESILQQQHELDEERNRILNDQHMIEEEKERFLLELKNKEAELIATREAQEKLMTRIQTMESKLLSGGKNIIDHTNEQQRALQQRTQELMDQKKREREMLQLLEKEEESSCEIASTFSSLQAEVEAKTRKLKKLFAKLQSVKQEMGDLHEEFCRDRVDLQNTQDVLTRELKLKALIIENFISPEEKRKILSRAFFDDDEDIWKLRPVVRQTGGTLKRPVSSASRRPTSEYAKMQASVDHNPRYKGENIMVVELDPAVRTTRDWEGPLVAPRVAAALEAALMPLDEDLSIDASLATLNRSQAVRSTRKEKTKGKLSPCANDEIGAVIKNYKQTMNTIIPEIQKWVAPPIAGAGQFHVSKIPRSGSQITSPVWSPRSSAVFEDDYDEDPRYFGKGVGETVVSGSCKVTPKKSVTQKGEGAVVNKISHIREEGLENGHNCIENNSSPKKLISGSEAQLIGIEESLHLSMDNGSCLIFGPFGARRTCYHYRPQVKRCVTSLFKTYLRKVLPGSSCRNCKQLASYPYSLSTNLVCQKKTHHKKCYPRKSLSHKRYYLRHTSTRTHSQMFEGNIPCAFSSLIRRENIEWKASMHPFTYERILWRLPSSLWKQLELCLIDFEDDNALHFVTPVMYSLRRYNGLSGSRMVYSLSRDSYGVSERAWEDLVMALCLCCILVFICRVYGGVHGCVTEILDWISL</sequence>
<keyword evidence="8" id="KW-0206">Cytoskeleton</keyword>
<evidence type="ECO:0000256" key="9">
    <source>
        <dbReference type="PROSITE-ProRule" id="PRU00283"/>
    </source>
</evidence>
<feature type="coiled-coil region" evidence="11">
    <location>
        <begin position="306"/>
        <end position="337"/>
    </location>
</feature>
<keyword evidence="2" id="KW-0963">Cytoplasm</keyword>
<evidence type="ECO:0000256" key="6">
    <source>
        <dbReference type="ARBA" id="ARBA00023054"/>
    </source>
</evidence>
<feature type="compositionally biased region" description="Basic residues" evidence="12">
    <location>
        <begin position="268"/>
        <end position="277"/>
    </location>
</feature>
<comment type="subcellular location">
    <subcellularLocation>
        <location evidence="1">Cytoplasm</location>
        <location evidence="1">Cytoskeleton</location>
    </subcellularLocation>
</comment>
<feature type="coiled-coil region" evidence="11">
    <location>
        <begin position="367"/>
        <end position="446"/>
    </location>
</feature>
<feature type="compositionally biased region" description="Acidic residues" evidence="12">
    <location>
        <begin position="281"/>
        <end position="298"/>
    </location>
</feature>
<gene>
    <name evidence="14" type="ORF">OTU49_015253</name>
</gene>
<dbReference type="PROSITE" id="PS50067">
    <property type="entry name" value="KINESIN_MOTOR_2"/>
    <property type="match status" value="1"/>
</dbReference>